<gene>
    <name evidence="1" type="ORF">BWQ96_05990</name>
</gene>
<organism evidence="1 2">
    <name type="scientific">Gracilariopsis chorda</name>
    <dbReference type="NCBI Taxonomy" id="448386"/>
    <lineage>
        <taxon>Eukaryota</taxon>
        <taxon>Rhodophyta</taxon>
        <taxon>Florideophyceae</taxon>
        <taxon>Rhodymeniophycidae</taxon>
        <taxon>Gracilariales</taxon>
        <taxon>Gracilariaceae</taxon>
        <taxon>Gracilariopsis</taxon>
    </lineage>
</organism>
<accession>A0A2V3IQB8</accession>
<evidence type="ECO:0000313" key="1">
    <source>
        <dbReference type="EMBL" id="PXF44286.1"/>
    </source>
</evidence>
<name>A0A2V3IQB8_9FLOR</name>
<dbReference type="AlphaFoldDB" id="A0A2V3IQB8"/>
<comment type="caution">
    <text evidence="1">The sequence shown here is derived from an EMBL/GenBank/DDBJ whole genome shotgun (WGS) entry which is preliminary data.</text>
</comment>
<dbReference type="EMBL" id="NBIV01000096">
    <property type="protein sequence ID" value="PXF44286.1"/>
    <property type="molecule type" value="Genomic_DNA"/>
</dbReference>
<evidence type="ECO:0000313" key="2">
    <source>
        <dbReference type="Proteomes" id="UP000247409"/>
    </source>
</evidence>
<keyword evidence="2" id="KW-1185">Reference proteome</keyword>
<proteinExistence type="predicted"/>
<dbReference type="Proteomes" id="UP000247409">
    <property type="component" value="Unassembled WGS sequence"/>
</dbReference>
<reference evidence="1 2" key="1">
    <citation type="journal article" date="2018" name="Mol. Biol. Evol.">
        <title>Analysis of the draft genome of the red seaweed Gracilariopsis chorda provides insights into genome size evolution in Rhodophyta.</title>
        <authorList>
            <person name="Lee J."/>
            <person name="Yang E.C."/>
            <person name="Graf L."/>
            <person name="Yang J.H."/>
            <person name="Qiu H."/>
            <person name="Zel Zion U."/>
            <person name="Chan C.X."/>
            <person name="Stephens T.G."/>
            <person name="Weber A.P.M."/>
            <person name="Boo G.H."/>
            <person name="Boo S.M."/>
            <person name="Kim K.M."/>
            <person name="Shin Y."/>
            <person name="Jung M."/>
            <person name="Lee S.J."/>
            <person name="Yim H.S."/>
            <person name="Lee J.H."/>
            <person name="Bhattacharya D."/>
            <person name="Yoon H.S."/>
        </authorList>
    </citation>
    <scope>NUCLEOTIDE SEQUENCE [LARGE SCALE GENOMIC DNA]</scope>
    <source>
        <strain evidence="1 2">SKKU-2015</strain>
        <tissue evidence="1">Whole body</tissue>
    </source>
</reference>
<protein>
    <submittedName>
        <fullName evidence="1">Uncharacterized protein</fullName>
    </submittedName>
</protein>
<sequence length="143" mass="16117">MDALIKDDGKGISDVVALSDRQRDLLSQIVQYIRITVQHLALPKVNRLSTTDATAIDALKDLYYMLNFDDQLDALPAREHVYASKTVQKLLHLIIIALNSHPTAQQNQQQWSVPTYQALQILCVLTSPILDANQLLPRRCVLD</sequence>